<proteinExistence type="predicted"/>
<dbReference type="PATRIC" id="fig|1285586.5.peg.2149"/>
<dbReference type="RefSeq" id="WP_010859068.1">
    <property type="nucleotide sequence ID" value="NZ_KB933398.1"/>
</dbReference>
<keyword evidence="1" id="KW-0812">Transmembrane</keyword>
<protein>
    <recommendedName>
        <fullName evidence="4">Cytochrome c oxidase subunit 4</fullName>
    </recommendedName>
</protein>
<dbReference type="AlphaFoldDB" id="R7ZER9"/>
<name>R7ZER9_LYSSH</name>
<sequence>MISLLNIGSLVLGLIAWILPVVNLMRYEKHGHSKWGGLAILSISACAISLCFQIFYNYHLVKIEDWSALMDTMGAVAFVAAILVIVTILLNAITLIVYRDRTVK</sequence>
<evidence type="ECO:0008006" key="4">
    <source>
        <dbReference type="Google" id="ProtNLM"/>
    </source>
</evidence>
<accession>R7ZER9</accession>
<evidence type="ECO:0000313" key="3">
    <source>
        <dbReference type="Proteomes" id="UP000013911"/>
    </source>
</evidence>
<dbReference type="eggNOG" id="ENOG5032SN8">
    <property type="taxonomic scope" value="Bacteria"/>
</dbReference>
<organism evidence="2 3">
    <name type="scientific">Lysinibacillus sphaericus OT4b.31</name>
    <dbReference type="NCBI Taxonomy" id="1285586"/>
    <lineage>
        <taxon>Bacteria</taxon>
        <taxon>Bacillati</taxon>
        <taxon>Bacillota</taxon>
        <taxon>Bacilli</taxon>
        <taxon>Bacillales</taxon>
        <taxon>Bacillaceae</taxon>
        <taxon>Lysinibacillus</taxon>
    </lineage>
</organism>
<dbReference type="Proteomes" id="UP000013911">
    <property type="component" value="Unassembled WGS sequence"/>
</dbReference>
<keyword evidence="1" id="KW-1133">Transmembrane helix</keyword>
<feature type="transmembrane region" description="Helical" evidence="1">
    <location>
        <begin position="37"/>
        <end position="56"/>
    </location>
</feature>
<comment type="caution">
    <text evidence="2">The sequence shown here is derived from an EMBL/GenBank/DDBJ whole genome shotgun (WGS) entry which is preliminary data.</text>
</comment>
<dbReference type="EMBL" id="AQPX01000017">
    <property type="protein sequence ID" value="EON72583.1"/>
    <property type="molecule type" value="Genomic_DNA"/>
</dbReference>
<dbReference type="HOGENOM" id="CLU_167638_0_0_9"/>
<feature type="transmembrane region" description="Helical" evidence="1">
    <location>
        <begin position="76"/>
        <end position="98"/>
    </location>
</feature>
<evidence type="ECO:0000256" key="1">
    <source>
        <dbReference type="SAM" id="Phobius"/>
    </source>
</evidence>
<gene>
    <name evidence="2" type="ORF">H131_10598</name>
</gene>
<reference evidence="2 3" key="1">
    <citation type="submission" date="2013-04" db="EMBL/GenBank/DDBJ databases">
        <title>Draft genome of the heavy metal tolerant bacterium Lysinibacillus sphaericus strain OT4b.31.</title>
        <authorList>
            <person name="Pena-Montenegro T.D."/>
            <person name="Dussan J."/>
        </authorList>
    </citation>
    <scope>NUCLEOTIDE SEQUENCE [LARGE SCALE GENOMIC DNA]</scope>
    <source>
        <strain evidence="2 3">OT4b.31</strain>
    </source>
</reference>
<feature type="transmembrane region" description="Helical" evidence="1">
    <location>
        <begin position="6"/>
        <end position="25"/>
    </location>
</feature>
<keyword evidence="1" id="KW-0472">Membrane</keyword>
<dbReference type="OrthoDB" id="1758157at2"/>
<evidence type="ECO:0000313" key="2">
    <source>
        <dbReference type="EMBL" id="EON72583.1"/>
    </source>
</evidence>